<feature type="non-terminal residue" evidence="3">
    <location>
        <position position="1"/>
    </location>
</feature>
<dbReference type="InterPro" id="IPR000683">
    <property type="entry name" value="Gfo/Idh/MocA-like_OxRdtase_N"/>
</dbReference>
<feature type="domain" description="GFO/IDH/MocA-like oxidoreductase" evidence="2">
    <location>
        <begin position="107"/>
        <end position="235"/>
    </location>
</feature>
<dbReference type="Gene3D" id="3.40.50.720">
    <property type="entry name" value="NAD(P)-binding Rossmann-like Domain"/>
    <property type="match status" value="1"/>
</dbReference>
<protein>
    <recommendedName>
        <fullName evidence="4">Gfo/Idh/MocA-like oxidoreductase N-terminal domain-containing protein</fullName>
    </recommendedName>
</protein>
<evidence type="ECO:0000259" key="1">
    <source>
        <dbReference type="Pfam" id="PF01408"/>
    </source>
</evidence>
<proteinExistence type="predicted"/>
<evidence type="ECO:0000313" key="3">
    <source>
        <dbReference type="EMBL" id="SVD31358.1"/>
    </source>
</evidence>
<sequence length="295" mass="32896">CGRDCQAVAICATNKSNIVRAKEVAPDVVLYKNETDLIRSDLDAIIVSTPNFTHVPLALEALKAGKHVFLEKPVGIKPAECRKLLRATQKSDRTLMIGHELRYSPYFAKIKKLVGAGAVGEPKMVWCKEFRGPLMPKSRNWIQDRRRSGGCLVDKNCHHFDLMNWWVGARPKRVAAFGGNAVNRVIEGPNQVHDHVAVSWEYDNTVRGTLHLCLFAHDPPKETLEMGVVGDKGVLQTNLDKLEILHWQRGKRGGKPRIHKVKAKRGIGWGGHLGFAEMHPAFVKSIRTGQTPLTS</sequence>
<dbReference type="Pfam" id="PF01408">
    <property type="entry name" value="GFO_IDH_MocA"/>
    <property type="match status" value="1"/>
</dbReference>
<dbReference type="EMBL" id="UINC01142802">
    <property type="protein sequence ID" value="SVD31358.1"/>
    <property type="molecule type" value="Genomic_DNA"/>
</dbReference>
<feature type="non-terminal residue" evidence="3">
    <location>
        <position position="295"/>
    </location>
</feature>
<feature type="domain" description="Gfo/Idh/MocA-like oxidoreductase N-terminal" evidence="1">
    <location>
        <begin position="5"/>
        <end position="99"/>
    </location>
</feature>
<reference evidence="3" key="1">
    <citation type="submission" date="2018-05" db="EMBL/GenBank/DDBJ databases">
        <authorList>
            <person name="Lanie J.A."/>
            <person name="Ng W.-L."/>
            <person name="Kazmierczak K.M."/>
            <person name="Andrzejewski T.M."/>
            <person name="Davidsen T.M."/>
            <person name="Wayne K.J."/>
            <person name="Tettelin H."/>
            <person name="Glass J.I."/>
            <person name="Rusch D."/>
            <person name="Podicherti R."/>
            <person name="Tsui H.-C.T."/>
            <person name="Winkler M.E."/>
        </authorList>
    </citation>
    <scope>NUCLEOTIDE SEQUENCE</scope>
</reference>
<dbReference type="Pfam" id="PF22725">
    <property type="entry name" value="GFO_IDH_MocA_C3"/>
    <property type="match status" value="1"/>
</dbReference>
<dbReference type="Gene3D" id="3.30.360.10">
    <property type="entry name" value="Dihydrodipicolinate Reductase, domain 2"/>
    <property type="match status" value="1"/>
</dbReference>
<dbReference type="SUPFAM" id="SSF55347">
    <property type="entry name" value="Glyceraldehyde-3-phosphate dehydrogenase-like, C-terminal domain"/>
    <property type="match status" value="1"/>
</dbReference>
<dbReference type="InterPro" id="IPR050424">
    <property type="entry name" value="Gfo-Idh-MocA_inositol_DH"/>
</dbReference>
<dbReference type="PANTHER" id="PTHR43593">
    <property type="match status" value="1"/>
</dbReference>
<dbReference type="InterPro" id="IPR036291">
    <property type="entry name" value="NAD(P)-bd_dom_sf"/>
</dbReference>
<dbReference type="GO" id="GO:0000166">
    <property type="term" value="F:nucleotide binding"/>
    <property type="evidence" value="ECO:0007669"/>
    <property type="project" value="InterPro"/>
</dbReference>
<dbReference type="InterPro" id="IPR055170">
    <property type="entry name" value="GFO_IDH_MocA-like_dom"/>
</dbReference>
<dbReference type="PANTHER" id="PTHR43593:SF1">
    <property type="entry name" value="INOSITOL 2-DEHYDROGENASE"/>
    <property type="match status" value="1"/>
</dbReference>
<evidence type="ECO:0008006" key="4">
    <source>
        <dbReference type="Google" id="ProtNLM"/>
    </source>
</evidence>
<evidence type="ECO:0000259" key="2">
    <source>
        <dbReference type="Pfam" id="PF22725"/>
    </source>
</evidence>
<dbReference type="AlphaFoldDB" id="A0A382UCG5"/>
<accession>A0A382UCG5</accession>
<organism evidence="3">
    <name type="scientific">marine metagenome</name>
    <dbReference type="NCBI Taxonomy" id="408172"/>
    <lineage>
        <taxon>unclassified sequences</taxon>
        <taxon>metagenomes</taxon>
        <taxon>ecological metagenomes</taxon>
    </lineage>
</organism>
<name>A0A382UCG5_9ZZZZ</name>
<dbReference type="SUPFAM" id="SSF51735">
    <property type="entry name" value="NAD(P)-binding Rossmann-fold domains"/>
    <property type="match status" value="1"/>
</dbReference>
<gene>
    <name evidence="3" type="ORF">METZ01_LOCUS384212</name>
</gene>